<evidence type="ECO:0000256" key="2">
    <source>
        <dbReference type="SAM" id="Phobius"/>
    </source>
</evidence>
<keyword evidence="2" id="KW-1133">Transmembrane helix</keyword>
<dbReference type="Proteomes" id="UP000681341">
    <property type="component" value="Unassembled WGS sequence"/>
</dbReference>
<feature type="transmembrane region" description="Helical" evidence="2">
    <location>
        <begin position="136"/>
        <end position="154"/>
    </location>
</feature>
<evidence type="ECO:0000313" key="4">
    <source>
        <dbReference type="Proteomes" id="UP000681341"/>
    </source>
</evidence>
<feature type="compositionally biased region" description="Basic and acidic residues" evidence="1">
    <location>
        <begin position="282"/>
        <end position="292"/>
    </location>
</feature>
<dbReference type="RefSeq" id="WP_208495588.1">
    <property type="nucleotide sequence ID" value="NZ_JAGFNP010000003.1"/>
</dbReference>
<name>A0ABS3U545_9ACTN</name>
<feature type="transmembrane region" description="Helical" evidence="2">
    <location>
        <begin position="109"/>
        <end position="130"/>
    </location>
</feature>
<gene>
    <name evidence="3" type="ORF">J5V16_08245</name>
</gene>
<organism evidence="3 4">
    <name type="scientific">Glycomyces niveus</name>
    <dbReference type="NCBI Taxonomy" id="2820287"/>
    <lineage>
        <taxon>Bacteria</taxon>
        <taxon>Bacillati</taxon>
        <taxon>Actinomycetota</taxon>
        <taxon>Actinomycetes</taxon>
        <taxon>Glycomycetales</taxon>
        <taxon>Glycomycetaceae</taxon>
        <taxon>Glycomyces</taxon>
    </lineage>
</organism>
<feature type="transmembrane region" description="Helical" evidence="2">
    <location>
        <begin position="20"/>
        <end position="40"/>
    </location>
</feature>
<reference evidence="3 4" key="1">
    <citation type="submission" date="2021-03" db="EMBL/GenBank/DDBJ databases">
        <title>Glycomyces sp. nov., a novel actinomycete isolated from soil.</title>
        <authorList>
            <person name="Yang X."/>
            <person name="Xu X."/>
        </authorList>
    </citation>
    <scope>NUCLEOTIDE SEQUENCE [LARGE SCALE GENOMIC DNA]</scope>
    <source>
        <strain evidence="3 4">NEAU-S30</strain>
    </source>
</reference>
<sequence>MSIGAPEPESFQGMMDTFAVMAPAAAVEIVLPAFTFGVSCTQIARIIYMNQCNPGQIMMVGAYWFQLAEKYITAAQALQDEIDAMDAESWEGDDCQAFIDQAGKVKTQLWTIALFAIEVGIGLFSIAALLAVMVTAYTALATILMAMALVYWPLQAFPPTAAAAQSVRAAAMTVAATGLTILKALDTALTALGKGLAAAIGAGMGVSWIALATQGNVVNPLDLVGPTAFNMAQGLAQLGLRNALAPSGGRHVAPGLGHLFVGGQGAYNTGLNVNDLAQDGSVDGKNDPRGETGLDPGNLDFIPTIEAPEWADDDAPDWG</sequence>
<comment type="caution">
    <text evidence="3">The sequence shown here is derived from an EMBL/GenBank/DDBJ whole genome shotgun (WGS) entry which is preliminary data.</text>
</comment>
<keyword evidence="2" id="KW-0812">Transmembrane</keyword>
<dbReference type="EMBL" id="JAGFNP010000003">
    <property type="protein sequence ID" value="MBO3732812.1"/>
    <property type="molecule type" value="Genomic_DNA"/>
</dbReference>
<accession>A0ABS3U545</accession>
<protein>
    <submittedName>
        <fullName evidence="3">Uncharacterized protein</fullName>
    </submittedName>
</protein>
<evidence type="ECO:0000313" key="3">
    <source>
        <dbReference type="EMBL" id="MBO3732812.1"/>
    </source>
</evidence>
<proteinExistence type="predicted"/>
<evidence type="ECO:0000256" key="1">
    <source>
        <dbReference type="SAM" id="MobiDB-lite"/>
    </source>
</evidence>
<feature type="region of interest" description="Disordered" evidence="1">
    <location>
        <begin position="278"/>
        <end position="301"/>
    </location>
</feature>
<keyword evidence="4" id="KW-1185">Reference proteome</keyword>
<keyword evidence="2" id="KW-0472">Membrane</keyword>